<keyword evidence="1" id="KW-0732">Signal</keyword>
<comment type="caution">
    <text evidence="3">The sequence shown here is derived from an EMBL/GenBank/DDBJ whole genome shotgun (WGS) entry which is preliminary data.</text>
</comment>
<proteinExistence type="predicted"/>
<evidence type="ECO:0000256" key="1">
    <source>
        <dbReference type="SAM" id="SignalP"/>
    </source>
</evidence>
<protein>
    <recommendedName>
        <fullName evidence="2">DUF6268 domain-containing protein</fullName>
    </recommendedName>
</protein>
<gene>
    <name evidence="3" type="ORF">ABID46_002334</name>
</gene>
<feature type="domain" description="DUF6268" evidence="2">
    <location>
        <begin position="17"/>
        <end position="290"/>
    </location>
</feature>
<reference evidence="3 4" key="1">
    <citation type="submission" date="2024-06" db="EMBL/GenBank/DDBJ databases">
        <title>Genomic Encyclopedia of Type Strains, Phase IV (KMG-IV): sequencing the most valuable type-strain genomes for metagenomic binning, comparative biology and taxonomic classification.</title>
        <authorList>
            <person name="Goeker M."/>
        </authorList>
    </citation>
    <scope>NUCLEOTIDE SEQUENCE [LARGE SCALE GENOMIC DNA]</scope>
    <source>
        <strain evidence="3 4">DSM 29388</strain>
    </source>
</reference>
<dbReference type="InterPro" id="IPR046235">
    <property type="entry name" value="DUF6268"/>
</dbReference>
<name>A0ABV2LW20_9FLAO</name>
<organism evidence="3 4">
    <name type="scientific">Moheibacter stercoris</name>
    <dbReference type="NCBI Taxonomy" id="1628251"/>
    <lineage>
        <taxon>Bacteria</taxon>
        <taxon>Pseudomonadati</taxon>
        <taxon>Bacteroidota</taxon>
        <taxon>Flavobacteriia</taxon>
        <taxon>Flavobacteriales</taxon>
        <taxon>Weeksellaceae</taxon>
        <taxon>Moheibacter</taxon>
    </lineage>
</organism>
<feature type="signal peptide" evidence="1">
    <location>
        <begin position="1"/>
        <end position="19"/>
    </location>
</feature>
<evidence type="ECO:0000313" key="4">
    <source>
        <dbReference type="Proteomes" id="UP001549146"/>
    </source>
</evidence>
<accession>A0ABV2LW20</accession>
<sequence length="296" mass="34141">MWKKSLLTAFSFIQLGIFAQTNNDPLYINYNFFPSRDMKNFDGSSTYSQIEANLFLPGIKIGETTEIFTNLNYKSNSYGTEDLPEEIFPEQLHDIRLGFIVRHKISENWEAILAPRLNARTDFKEEFGKRDLFPSVHMLGLRTAPKNPNLTYGLGISYNNEAKKNLVIPLAFLQYQGEDFRVYTIIPSFFYFLMTPTEKFEYGLSVNLEAGLFHVDRFNMDDSPNYLAIQNTTIAPTIGYNFFKNFWFNAKAGYAIPGKYHMLDADFEVLPEFEKNNLKGGFYANVGVSMRLKNQP</sequence>
<feature type="chain" id="PRO_5046285752" description="DUF6268 domain-containing protein" evidence="1">
    <location>
        <begin position="20"/>
        <end position="296"/>
    </location>
</feature>
<evidence type="ECO:0000313" key="3">
    <source>
        <dbReference type="EMBL" id="MET3732743.1"/>
    </source>
</evidence>
<dbReference type="Proteomes" id="UP001549146">
    <property type="component" value="Unassembled WGS sequence"/>
</dbReference>
<dbReference type="Pfam" id="PF19783">
    <property type="entry name" value="DUF6268"/>
    <property type="match status" value="1"/>
</dbReference>
<evidence type="ECO:0000259" key="2">
    <source>
        <dbReference type="Pfam" id="PF19783"/>
    </source>
</evidence>
<keyword evidence="4" id="KW-1185">Reference proteome</keyword>
<dbReference type="RefSeq" id="WP_354510254.1">
    <property type="nucleotide sequence ID" value="NZ_JBEPMO010000018.1"/>
</dbReference>
<dbReference type="EMBL" id="JBEPMO010000018">
    <property type="protein sequence ID" value="MET3732743.1"/>
    <property type="molecule type" value="Genomic_DNA"/>
</dbReference>